<dbReference type="Proteomes" id="UP000477386">
    <property type="component" value="Unassembled WGS sequence"/>
</dbReference>
<dbReference type="PANTHER" id="PTHR37494:SF1">
    <property type="entry name" value="STAPHYLOCOCCUS AUREUS SURFACE PROTEIN A"/>
    <property type="match status" value="1"/>
</dbReference>
<dbReference type="RefSeq" id="WP_212593031.1">
    <property type="nucleotide sequence ID" value="NZ_JAAGNZ010000019.1"/>
</dbReference>
<evidence type="ECO:0000259" key="1">
    <source>
        <dbReference type="SMART" id="SM00089"/>
    </source>
</evidence>
<organism evidence="2 3">
    <name type="scientific">Spirosoma agri</name>
    <dbReference type="NCBI Taxonomy" id="1987381"/>
    <lineage>
        <taxon>Bacteria</taxon>
        <taxon>Pseudomonadati</taxon>
        <taxon>Bacteroidota</taxon>
        <taxon>Cytophagia</taxon>
        <taxon>Cytophagales</taxon>
        <taxon>Cytophagaceae</taxon>
        <taxon>Spirosoma</taxon>
    </lineage>
</organism>
<dbReference type="GO" id="GO:0016020">
    <property type="term" value="C:membrane"/>
    <property type="evidence" value="ECO:0007669"/>
    <property type="project" value="InterPro"/>
</dbReference>
<sequence length="590" mass="57617">MLRFLANNNQLTGCFPASLSALCGGGRTINFSVNPGLPRNGDFTAFCASGFGSDGFVAQAEASQPAVCTGSAVSLSANGGSGYSYSWLVPAGAKLSSTTTQNVSATLTTAGVQTFTIVISSGSSCSSTATLSVTGDAAPTVGLTNNGPLSCTLSNVTLTATDADSFTFTNSDGTVLAGSGNIRTVTTPGTYSVTVANASGCVSTTSTTVTSNTATVIVTNPAITTATQGVTFSQSFTASDGTAPYTYTLASGTLPQGLSLSTSGVLSGTPTESGNFSMTVQATDANGCVGVSNTYTLTVINATPIITGLVASPNAVCVGSPVTFTATVGNVTGSYAYTLTNGTSTSLTGNTTSTALSQNLTASGSGMQNFTLTVSSNGQTTAAATGLTVNPLPVAGLTNNGPLTCAQTSVTLTATGGSSYTFTNSNGTVLAGSGNTRTVSSPGTYSVTGANASGCVSTTSTTVISNTATVTVSNPATTTATAGTAFSQTFTASGGATPYSFSLVSGSLPAGLSLSAAGVLSGTPTQSSSFPLTIRATDANGCSGVSATYTLTIVNSTPTIADFAASPNAVCVGNPITFTATVGNVTGSYA</sequence>
<evidence type="ECO:0000313" key="3">
    <source>
        <dbReference type="Proteomes" id="UP000477386"/>
    </source>
</evidence>
<feature type="domain" description="PKD/Chitinase" evidence="1">
    <location>
        <begin position="394"/>
        <end position="468"/>
    </location>
</feature>
<dbReference type="SUPFAM" id="SSF49313">
    <property type="entry name" value="Cadherin-like"/>
    <property type="match status" value="2"/>
</dbReference>
<feature type="non-terminal residue" evidence="2">
    <location>
        <position position="590"/>
    </location>
</feature>
<comment type="caution">
    <text evidence="2">The sequence shown here is derived from an EMBL/GenBank/DDBJ whole genome shotgun (WGS) entry which is preliminary data.</text>
</comment>
<dbReference type="InterPro" id="IPR035986">
    <property type="entry name" value="PKD_dom_sf"/>
</dbReference>
<dbReference type="InterPro" id="IPR022409">
    <property type="entry name" value="PKD/Chitinase_dom"/>
</dbReference>
<keyword evidence="3" id="KW-1185">Reference proteome</keyword>
<gene>
    <name evidence="2" type="ORF">GK091_29280</name>
</gene>
<dbReference type="PANTHER" id="PTHR37494">
    <property type="entry name" value="HEMAGGLUTININ"/>
    <property type="match status" value="1"/>
</dbReference>
<dbReference type="SUPFAM" id="SSF49299">
    <property type="entry name" value="PKD domain"/>
    <property type="match status" value="1"/>
</dbReference>
<dbReference type="Pfam" id="PF05345">
    <property type="entry name" value="He_PIG"/>
    <property type="match status" value="2"/>
</dbReference>
<dbReference type="AlphaFoldDB" id="A0A6M0ITD0"/>
<accession>A0A6M0ITD0</accession>
<dbReference type="Gene3D" id="2.60.40.10">
    <property type="entry name" value="Immunoglobulins"/>
    <property type="match status" value="3"/>
</dbReference>
<proteinExistence type="predicted"/>
<dbReference type="SMART" id="SM00089">
    <property type="entry name" value="PKD"/>
    <property type="match status" value="3"/>
</dbReference>
<feature type="domain" description="PKD/Chitinase" evidence="1">
    <location>
        <begin position="57"/>
        <end position="138"/>
    </location>
</feature>
<evidence type="ECO:0000313" key="2">
    <source>
        <dbReference type="EMBL" id="NEU70985.1"/>
    </source>
</evidence>
<dbReference type="InterPro" id="IPR013783">
    <property type="entry name" value="Ig-like_fold"/>
</dbReference>
<dbReference type="GO" id="GO:0005509">
    <property type="term" value="F:calcium ion binding"/>
    <property type="evidence" value="ECO:0007669"/>
    <property type="project" value="InterPro"/>
</dbReference>
<dbReference type="InterPro" id="IPR015919">
    <property type="entry name" value="Cadherin-like_sf"/>
</dbReference>
<dbReference type="EMBL" id="JAAGNZ010000019">
    <property type="protein sequence ID" value="NEU70985.1"/>
    <property type="molecule type" value="Genomic_DNA"/>
</dbReference>
<name>A0A6M0ITD0_9BACT</name>
<feature type="domain" description="PKD/Chitinase" evidence="1">
    <location>
        <begin position="220"/>
        <end position="304"/>
    </location>
</feature>
<protein>
    <recommendedName>
        <fullName evidence="1">PKD/Chitinase domain-containing protein</fullName>
    </recommendedName>
</protein>
<reference evidence="2 3" key="1">
    <citation type="submission" date="2020-02" db="EMBL/GenBank/DDBJ databases">
        <title>Draft genome sequence of two Spirosoma agri KCTC 52727 and Spirosoma terrae KCTC 52035.</title>
        <authorList>
            <person name="Rojas J."/>
            <person name="Ambika Manirajan B."/>
            <person name="Ratering S."/>
            <person name="Suarez C."/>
            <person name="Schnell S."/>
        </authorList>
    </citation>
    <scope>NUCLEOTIDE SEQUENCE [LARGE SCALE GENOMIC DNA]</scope>
    <source>
        <strain evidence="2 3">KCTC 52727</strain>
    </source>
</reference>